<protein>
    <submittedName>
        <fullName evidence="1">Uncharacterized protein</fullName>
    </submittedName>
</protein>
<evidence type="ECO:0000313" key="1">
    <source>
        <dbReference type="EMBL" id="KAI3681672.1"/>
    </source>
</evidence>
<proteinExistence type="predicted"/>
<organism evidence="1 2">
    <name type="scientific">Arctium lappa</name>
    <name type="common">Greater burdock</name>
    <name type="synonym">Lappa major</name>
    <dbReference type="NCBI Taxonomy" id="4217"/>
    <lineage>
        <taxon>Eukaryota</taxon>
        <taxon>Viridiplantae</taxon>
        <taxon>Streptophyta</taxon>
        <taxon>Embryophyta</taxon>
        <taxon>Tracheophyta</taxon>
        <taxon>Spermatophyta</taxon>
        <taxon>Magnoliopsida</taxon>
        <taxon>eudicotyledons</taxon>
        <taxon>Gunneridae</taxon>
        <taxon>Pentapetalae</taxon>
        <taxon>asterids</taxon>
        <taxon>campanulids</taxon>
        <taxon>Asterales</taxon>
        <taxon>Asteraceae</taxon>
        <taxon>Carduoideae</taxon>
        <taxon>Cardueae</taxon>
        <taxon>Arctiinae</taxon>
        <taxon>Arctium</taxon>
    </lineage>
</organism>
<reference evidence="2" key="1">
    <citation type="journal article" date="2022" name="Mol. Ecol. Resour.">
        <title>The genomes of chicory, endive, great burdock and yacon provide insights into Asteraceae palaeo-polyploidization history and plant inulin production.</title>
        <authorList>
            <person name="Fan W."/>
            <person name="Wang S."/>
            <person name="Wang H."/>
            <person name="Wang A."/>
            <person name="Jiang F."/>
            <person name="Liu H."/>
            <person name="Zhao H."/>
            <person name="Xu D."/>
            <person name="Zhang Y."/>
        </authorList>
    </citation>
    <scope>NUCLEOTIDE SEQUENCE [LARGE SCALE GENOMIC DNA]</scope>
    <source>
        <strain evidence="2">cv. Niubang</strain>
    </source>
</reference>
<dbReference type="Proteomes" id="UP001055879">
    <property type="component" value="Linkage Group LG13"/>
</dbReference>
<accession>A0ACB8Y8L3</accession>
<keyword evidence="2" id="KW-1185">Reference proteome</keyword>
<gene>
    <name evidence="1" type="ORF">L6452_36475</name>
</gene>
<dbReference type="EMBL" id="CM042059">
    <property type="protein sequence ID" value="KAI3681672.1"/>
    <property type="molecule type" value="Genomic_DNA"/>
</dbReference>
<name>A0ACB8Y8L3_ARCLA</name>
<comment type="caution">
    <text evidence="1">The sequence shown here is derived from an EMBL/GenBank/DDBJ whole genome shotgun (WGS) entry which is preliminary data.</text>
</comment>
<evidence type="ECO:0000313" key="2">
    <source>
        <dbReference type="Proteomes" id="UP001055879"/>
    </source>
</evidence>
<reference evidence="1 2" key="2">
    <citation type="journal article" date="2022" name="Mol. Ecol. Resour.">
        <title>The genomes of chicory, endive, great burdock and yacon provide insights into Asteraceae paleo-polyploidization history and plant inulin production.</title>
        <authorList>
            <person name="Fan W."/>
            <person name="Wang S."/>
            <person name="Wang H."/>
            <person name="Wang A."/>
            <person name="Jiang F."/>
            <person name="Liu H."/>
            <person name="Zhao H."/>
            <person name="Xu D."/>
            <person name="Zhang Y."/>
        </authorList>
    </citation>
    <scope>NUCLEOTIDE SEQUENCE [LARGE SCALE GENOMIC DNA]</scope>
    <source>
        <strain evidence="2">cv. Niubang</strain>
    </source>
</reference>
<sequence length="90" mass="9823">MVYFFGDNLLKNTGTSAEKASLSLKSVQSQSEESKSVSEVSSESVSKKASLSLKSVQRQSHGKTSESSSSEILFQSSEDVHSEFLTKKNR</sequence>